<evidence type="ECO:0000313" key="2">
    <source>
        <dbReference type="Proteomes" id="UP000595498"/>
    </source>
</evidence>
<organism evidence="1 2">
    <name type="scientific">Sphingobacterium multivorum</name>
    <dbReference type="NCBI Taxonomy" id="28454"/>
    <lineage>
        <taxon>Bacteria</taxon>
        <taxon>Pseudomonadati</taxon>
        <taxon>Bacteroidota</taxon>
        <taxon>Sphingobacteriia</taxon>
        <taxon>Sphingobacteriales</taxon>
        <taxon>Sphingobacteriaceae</taxon>
        <taxon>Sphingobacterium</taxon>
    </lineage>
</organism>
<evidence type="ECO:0000313" key="1">
    <source>
        <dbReference type="EMBL" id="QQT52092.1"/>
    </source>
</evidence>
<proteinExistence type="predicted"/>
<dbReference type="InterPro" id="IPR004027">
    <property type="entry name" value="SEC_C_motif"/>
</dbReference>
<reference evidence="1 2" key="1">
    <citation type="submission" date="2021-01" db="EMBL/GenBank/DDBJ databases">
        <title>FDA dAtabase for Regulatory Grade micrObial Sequences (FDA-ARGOS): Supporting development and validation of Infectious Disease Dx tests.</title>
        <authorList>
            <person name="Sproer C."/>
            <person name="Gronow S."/>
            <person name="Severitt S."/>
            <person name="Schroder I."/>
            <person name="Tallon L."/>
            <person name="Sadzewicz L."/>
            <person name="Zhao X."/>
            <person name="Boylan J."/>
            <person name="Ott S."/>
            <person name="Bowen H."/>
            <person name="Vavikolanu K."/>
            <person name="Mehta A."/>
            <person name="Aluvathingal J."/>
            <person name="Nadendla S."/>
            <person name="Lowell S."/>
            <person name="Myers T."/>
            <person name="Yan Y."/>
            <person name="Sichtig H."/>
        </authorList>
    </citation>
    <scope>NUCLEOTIDE SEQUENCE [LARGE SCALE GENOMIC DNA]</scope>
    <source>
        <strain evidence="1 2">FDAARGOS_1141</strain>
    </source>
</reference>
<name>A0ABX7CJ66_SPHMU</name>
<dbReference type="EMBL" id="CP068224">
    <property type="protein sequence ID" value="QQT52092.1"/>
    <property type="molecule type" value="Genomic_DNA"/>
</dbReference>
<dbReference type="Pfam" id="PF02810">
    <property type="entry name" value="SEC-C"/>
    <property type="match status" value="1"/>
</dbReference>
<protein>
    <submittedName>
        <fullName evidence="1">SEC-C domain-containing protein</fullName>
    </submittedName>
</protein>
<sequence>MNSSYNLFIKEAAEAMSNFPDLQLSIREDSLPSLAGEIYLLDQEGILFDKYSIKIDCTINYPDSFPLVYETNGRLPHNIEWHVYQDGHFCICTPIEEYIHCAKGITLTDFINNHILPYLHNQSFREKEGYFLNERSHGISGLLESLYSILKVNSADKVFFLLNHINKNRAPSRTSKCFCGSSKKYRHCHRSAYQTIKSIEKSRLKHIMAHLKKFLFYH</sequence>
<keyword evidence="2" id="KW-1185">Reference proteome</keyword>
<dbReference type="SUPFAM" id="SSF103642">
    <property type="entry name" value="Sec-C motif"/>
    <property type="match status" value="1"/>
</dbReference>
<dbReference type="Proteomes" id="UP000595498">
    <property type="component" value="Chromosome"/>
</dbReference>
<accession>A0ABX7CJ66</accession>
<gene>
    <name evidence="1" type="ORF">I6I98_17680</name>
</gene>